<dbReference type="Gene3D" id="3.40.50.720">
    <property type="entry name" value="NAD(P)-binding Rossmann-like Domain"/>
    <property type="match status" value="1"/>
</dbReference>
<dbReference type="InterPro" id="IPR052718">
    <property type="entry name" value="NmrA-type_oxidoreductase"/>
</dbReference>
<dbReference type="AlphaFoldDB" id="A0A1V6SAC8"/>
<dbReference type="Proteomes" id="UP000191518">
    <property type="component" value="Unassembled WGS sequence"/>
</dbReference>
<dbReference type="PANTHER" id="PTHR47129:SF1">
    <property type="entry name" value="NMRA-LIKE DOMAIN-CONTAINING PROTEIN"/>
    <property type="match status" value="1"/>
</dbReference>
<evidence type="ECO:0000313" key="3">
    <source>
        <dbReference type="Proteomes" id="UP000191518"/>
    </source>
</evidence>
<dbReference type="EMBL" id="MDYP01000003">
    <property type="protein sequence ID" value="OQE10991.1"/>
    <property type="molecule type" value="Genomic_DNA"/>
</dbReference>
<name>A0A1V6SAC8_9EURO</name>
<gene>
    <name evidence="2" type="ORF">PENVUL_c003G00156</name>
</gene>
<dbReference type="Pfam" id="PF05368">
    <property type="entry name" value="NmrA"/>
    <property type="match status" value="1"/>
</dbReference>
<dbReference type="SUPFAM" id="SSF51735">
    <property type="entry name" value="NAD(P)-binding Rossmann-fold domains"/>
    <property type="match status" value="1"/>
</dbReference>
<protein>
    <recommendedName>
        <fullName evidence="1">NmrA-like domain-containing protein</fullName>
    </recommendedName>
</protein>
<organism evidence="2 3">
    <name type="scientific">Penicillium vulpinum</name>
    <dbReference type="NCBI Taxonomy" id="29845"/>
    <lineage>
        <taxon>Eukaryota</taxon>
        <taxon>Fungi</taxon>
        <taxon>Dikarya</taxon>
        <taxon>Ascomycota</taxon>
        <taxon>Pezizomycotina</taxon>
        <taxon>Eurotiomycetes</taxon>
        <taxon>Eurotiomycetidae</taxon>
        <taxon>Eurotiales</taxon>
        <taxon>Aspergillaceae</taxon>
        <taxon>Penicillium</taxon>
    </lineage>
</organism>
<reference evidence="3" key="1">
    <citation type="journal article" date="2017" name="Nat. Microbiol.">
        <title>Global analysis of biosynthetic gene clusters reveals vast potential of secondary metabolite production in Penicillium species.</title>
        <authorList>
            <person name="Nielsen J.C."/>
            <person name="Grijseels S."/>
            <person name="Prigent S."/>
            <person name="Ji B."/>
            <person name="Dainat J."/>
            <person name="Nielsen K.F."/>
            <person name="Frisvad J.C."/>
            <person name="Workman M."/>
            <person name="Nielsen J."/>
        </authorList>
    </citation>
    <scope>NUCLEOTIDE SEQUENCE [LARGE SCALE GENOMIC DNA]</scope>
    <source>
        <strain evidence="3">IBT 29486</strain>
    </source>
</reference>
<dbReference type="PANTHER" id="PTHR47129">
    <property type="entry name" value="QUINONE OXIDOREDUCTASE 2"/>
    <property type="match status" value="1"/>
</dbReference>
<dbReference type="STRING" id="29845.A0A1V6SAC8"/>
<evidence type="ECO:0000259" key="1">
    <source>
        <dbReference type="Pfam" id="PF05368"/>
    </source>
</evidence>
<accession>A0A1V6SAC8</accession>
<comment type="caution">
    <text evidence="2">The sequence shown here is derived from an EMBL/GenBank/DDBJ whole genome shotgun (WGS) entry which is preliminary data.</text>
</comment>
<feature type="domain" description="NmrA-like" evidence="1">
    <location>
        <begin position="26"/>
        <end position="276"/>
    </location>
</feature>
<dbReference type="Gene3D" id="3.90.25.10">
    <property type="entry name" value="UDP-galactose 4-epimerase, domain 1"/>
    <property type="match status" value="1"/>
</dbReference>
<keyword evidence="3" id="KW-1185">Reference proteome</keyword>
<evidence type="ECO:0000313" key="2">
    <source>
        <dbReference type="EMBL" id="OQE10991.1"/>
    </source>
</evidence>
<dbReference type="InterPro" id="IPR036291">
    <property type="entry name" value="NAD(P)-bd_dom_sf"/>
</dbReference>
<proteinExistence type="predicted"/>
<sequence>MEHNKHIKPTNRITALSSLDNKMGVKIGVFPASGALGSSIVNHLVKLVPESDLILSARRPEKLQDLKQAGATVHRADYDEPSTLDTAFKGVEVLMLVSYASFETDHRIEAHRLAIDAAIRCGVKHIFYSSLGFGGDLNDHTIAHVMGAHIVTEKYLSTVQDKISYTSVREGIYTESFPIYTAFYDLKNPADEVAIPHSGKGPGVAWVKRDELGEATAKLIVSYIKDPARFKYVNKAILLSGPREITLAETVEILGRVVGKDLKIREISVDEYVDLPQIGDNHTYRGVDLSREWTTAWEAIRRGEAAVVTPAMREILGREPESFETTIKALV</sequence>
<dbReference type="InterPro" id="IPR008030">
    <property type="entry name" value="NmrA-like"/>
</dbReference>